<evidence type="ECO:0000256" key="1">
    <source>
        <dbReference type="ARBA" id="ARBA00009437"/>
    </source>
</evidence>
<keyword evidence="3" id="KW-0238">DNA-binding</keyword>
<dbReference type="SUPFAM" id="SSF46785">
    <property type="entry name" value="Winged helix' DNA-binding domain"/>
    <property type="match status" value="1"/>
</dbReference>
<dbReference type="InterPro" id="IPR000847">
    <property type="entry name" value="LysR_HTH_N"/>
</dbReference>
<dbReference type="CDD" id="cd05466">
    <property type="entry name" value="PBP2_LTTR_substrate"/>
    <property type="match status" value="1"/>
</dbReference>
<gene>
    <name evidence="6" type="ORF">HF896_03940</name>
</gene>
<dbReference type="AlphaFoldDB" id="A0A858ZPU1"/>
<dbReference type="PROSITE" id="PS50931">
    <property type="entry name" value="HTH_LYSR"/>
    <property type="match status" value="1"/>
</dbReference>
<evidence type="ECO:0000259" key="5">
    <source>
        <dbReference type="PROSITE" id="PS50931"/>
    </source>
</evidence>
<dbReference type="InterPro" id="IPR005119">
    <property type="entry name" value="LysR_subst-bd"/>
</dbReference>
<dbReference type="EMBL" id="CP051298">
    <property type="protein sequence ID" value="QKD42808.1"/>
    <property type="molecule type" value="Genomic_DNA"/>
</dbReference>
<dbReference type="Proteomes" id="UP000500755">
    <property type="component" value="Chromosome"/>
</dbReference>
<proteinExistence type="inferred from homology"/>
<reference evidence="6 7" key="1">
    <citation type="submission" date="2020-05" db="EMBL/GenBank/DDBJ databases">
        <title>Complete genome sequence of Alicycliphilus denitrificans DP3.</title>
        <authorList>
            <person name="Chen X."/>
        </authorList>
    </citation>
    <scope>NUCLEOTIDE SEQUENCE [LARGE SCALE GENOMIC DNA]</scope>
    <source>
        <strain evidence="6 7">DP3</strain>
    </source>
</reference>
<keyword evidence="4" id="KW-0804">Transcription</keyword>
<dbReference type="Gene3D" id="3.40.190.10">
    <property type="entry name" value="Periplasmic binding protein-like II"/>
    <property type="match status" value="2"/>
</dbReference>
<accession>A0A858ZPU1</accession>
<dbReference type="PANTHER" id="PTHR30126:SF2">
    <property type="entry name" value="HTH-TYPE TRANSCRIPTIONAL REGULATOR YJIE"/>
    <property type="match status" value="1"/>
</dbReference>
<comment type="similarity">
    <text evidence="1">Belongs to the LysR transcriptional regulatory family.</text>
</comment>
<evidence type="ECO:0000313" key="6">
    <source>
        <dbReference type="EMBL" id="QKD42808.1"/>
    </source>
</evidence>
<dbReference type="Pfam" id="PF03466">
    <property type="entry name" value="LysR_substrate"/>
    <property type="match status" value="1"/>
</dbReference>
<organism evidence="6 7">
    <name type="scientific">Alicycliphilus denitrificans</name>
    <dbReference type="NCBI Taxonomy" id="179636"/>
    <lineage>
        <taxon>Bacteria</taxon>
        <taxon>Pseudomonadati</taxon>
        <taxon>Pseudomonadota</taxon>
        <taxon>Betaproteobacteria</taxon>
        <taxon>Burkholderiales</taxon>
        <taxon>Comamonadaceae</taxon>
        <taxon>Alicycliphilus</taxon>
    </lineage>
</organism>
<name>A0A858ZPU1_9BURK</name>
<dbReference type="InterPro" id="IPR036388">
    <property type="entry name" value="WH-like_DNA-bd_sf"/>
</dbReference>
<evidence type="ECO:0000256" key="3">
    <source>
        <dbReference type="ARBA" id="ARBA00023125"/>
    </source>
</evidence>
<sequence length="315" mass="34647">MRAMETKWLEDFVSLAETRSFSRSAQLRHVTQPAFSRRIQALEAWAGTDLVDRSSYPTRLTAAGTTLYDQALEVLQALQNTRAILRAHTSAGTDMIEFAVPHTLAFTFFPAWVSAVRADFGPLKSRLIALNVHDAVLRLVEGGCDLLISYHHPSQPLQLDAERYEMVTLGQEVLAPYAKAGPDGQPLFSLPGRAGEPLSYLAYAPGAYLGRVTELILKQAGTAIHLDRVYETDMAEGLKAMALEGHGVAFLPYSAVKKELRARKLASAAPPGVEDLQMVMEVRAYREKPSRKEPAKSLAQALWTYLQAQGGKNPI</sequence>
<evidence type="ECO:0000256" key="4">
    <source>
        <dbReference type="ARBA" id="ARBA00023163"/>
    </source>
</evidence>
<evidence type="ECO:0000256" key="2">
    <source>
        <dbReference type="ARBA" id="ARBA00023015"/>
    </source>
</evidence>
<dbReference type="Gene3D" id="1.10.10.10">
    <property type="entry name" value="Winged helix-like DNA-binding domain superfamily/Winged helix DNA-binding domain"/>
    <property type="match status" value="1"/>
</dbReference>
<dbReference type="GO" id="GO:0000976">
    <property type="term" value="F:transcription cis-regulatory region binding"/>
    <property type="evidence" value="ECO:0007669"/>
    <property type="project" value="TreeGrafter"/>
</dbReference>
<protein>
    <submittedName>
        <fullName evidence="6">LysR family transcriptional regulator</fullName>
    </submittedName>
</protein>
<dbReference type="SUPFAM" id="SSF53850">
    <property type="entry name" value="Periplasmic binding protein-like II"/>
    <property type="match status" value="1"/>
</dbReference>
<dbReference type="PANTHER" id="PTHR30126">
    <property type="entry name" value="HTH-TYPE TRANSCRIPTIONAL REGULATOR"/>
    <property type="match status" value="1"/>
</dbReference>
<dbReference type="Pfam" id="PF00126">
    <property type="entry name" value="HTH_1"/>
    <property type="match status" value="1"/>
</dbReference>
<feature type="domain" description="HTH lysR-type" evidence="5">
    <location>
        <begin position="4"/>
        <end position="61"/>
    </location>
</feature>
<evidence type="ECO:0000313" key="7">
    <source>
        <dbReference type="Proteomes" id="UP000500755"/>
    </source>
</evidence>
<dbReference type="PRINTS" id="PR00039">
    <property type="entry name" value="HTHLYSR"/>
</dbReference>
<dbReference type="InterPro" id="IPR036390">
    <property type="entry name" value="WH_DNA-bd_sf"/>
</dbReference>
<dbReference type="GO" id="GO:0003700">
    <property type="term" value="F:DNA-binding transcription factor activity"/>
    <property type="evidence" value="ECO:0007669"/>
    <property type="project" value="InterPro"/>
</dbReference>
<keyword evidence="2" id="KW-0805">Transcription regulation</keyword>